<feature type="domain" description="HTH araC/xylS-type" evidence="7">
    <location>
        <begin position="364"/>
        <end position="463"/>
    </location>
</feature>
<evidence type="ECO:0000256" key="6">
    <source>
        <dbReference type="PROSITE-ProRule" id="PRU00169"/>
    </source>
</evidence>
<accession>A0A084JHH9</accession>
<dbReference type="PROSITE" id="PS00041">
    <property type="entry name" value="HTH_ARAC_FAMILY_1"/>
    <property type="match status" value="1"/>
</dbReference>
<dbReference type="InterPro" id="IPR009057">
    <property type="entry name" value="Homeodomain-like_sf"/>
</dbReference>
<feature type="modified residue" description="4-aspartylphosphate" evidence="6">
    <location>
        <position position="54"/>
    </location>
</feature>
<keyword evidence="2" id="KW-0805">Transcription regulation</keyword>
<sequence>MKILLADDERLIRLGLKSMIEELCPNMHQFIEVENGEKLLKQLEKEIPDLIFLDIHMPMLTGLQAFSQFHMQKIPVVMLTGYAEFSYAQEALKLGALDYLLKPASLEEVKATMEKAASLFQERELLLKKDYELEFEKILDLHTSIRFLQSPKYVLPPYTAVLFYVDHYHKETFKNDLDVLNAMLSSISSRYGARYTFTFLPTGEICYLTSTVIPPGEFQGVLVQFHQTSGCVATGFHVSAGNLSELFTQFESVQREESLRLCVHLGSVISEKERLTFSQLLPFSDLLEKLLMANQADDVMGFQNLLHAISQFTHEKEIFELCDDSLNRILSMESGTPASILSIRQLVEFLKQMTSQNQSIDLIDKINAYIEEHYMDQIGINTIADMIDISPNYLSKIYKMKTGEKFVDHLTGVRMKKAMELMSGGHTASVRDTAERVGYFSTRYFTKVFLKSTGISPSEYMKSHLLNEGKPASF</sequence>
<dbReference type="InterPro" id="IPR036784">
    <property type="entry name" value="AK/P_DHK_N_sf"/>
</dbReference>
<evidence type="ECO:0000256" key="2">
    <source>
        <dbReference type="ARBA" id="ARBA00023015"/>
    </source>
</evidence>
<dbReference type="SUPFAM" id="SSF52172">
    <property type="entry name" value="CheY-like"/>
    <property type="match status" value="1"/>
</dbReference>
<keyword evidence="4" id="KW-0804">Transcription</keyword>
<protein>
    <recommendedName>
        <fullName evidence="1">Stage 0 sporulation protein A homolog</fullName>
    </recommendedName>
</protein>
<dbReference type="InterPro" id="IPR018062">
    <property type="entry name" value="HTH_AraC-typ_CS"/>
</dbReference>
<keyword evidence="10" id="KW-1185">Reference proteome</keyword>
<dbReference type="GO" id="GO:0043565">
    <property type="term" value="F:sequence-specific DNA binding"/>
    <property type="evidence" value="ECO:0007669"/>
    <property type="project" value="InterPro"/>
</dbReference>
<dbReference type="AlphaFoldDB" id="A0A084JHH9"/>
<reference evidence="9 10" key="1">
    <citation type="submission" date="2014-07" db="EMBL/GenBank/DDBJ databases">
        <title>Draft genome of Clostridium celerecrescens 152B isolated from sediments associated with methane hydrate from Krishna Godavari basin.</title>
        <authorList>
            <person name="Honkalas V.S."/>
            <person name="Dabir A.P."/>
            <person name="Arora P."/>
            <person name="Dhakephalkar P.K."/>
        </authorList>
    </citation>
    <scope>NUCLEOTIDE SEQUENCE [LARGE SCALE GENOMIC DNA]</scope>
    <source>
        <strain evidence="9 10">152B</strain>
    </source>
</reference>
<evidence type="ECO:0000259" key="7">
    <source>
        <dbReference type="PROSITE" id="PS01124"/>
    </source>
</evidence>
<comment type="caution">
    <text evidence="9">The sequence shown here is derived from an EMBL/GenBank/DDBJ whole genome shotgun (WGS) entry which is preliminary data.</text>
</comment>
<evidence type="ECO:0000256" key="5">
    <source>
        <dbReference type="ARBA" id="ARBA00024867"/>
    </source>
</evidence>
<evidence type="ECO:0000256" key="4">
    <source>
        <dbReference type="ARBA" id="ARBA00023163"/>
    </source>
</evidence>
<organism evidence="9 10">
    <name type="scientific">Lacrimispora celerecrescens</name>
    <dbReference type="NCBI Taxonomy" id="29354"/>
    <lineage>
        <taxon>Bacteria</taxon>
        <taxon>Bacillati</taxon>
        <taxon>Bacillota</taxon>
        <taxon>Clostridia</taxon>
        <taxon>Lachnospirales</taxon>
        <taxon>Lachnospiraceae</taxon>
        <taxon>Lacrimispora</taxon>
    </lineage>
</organism>
<dbReference type="GO" id="GO:0003700">
    <property type="term" value="F:DNA-binding transcription factor activity"/>
    <property type="evidence" value="ECO:0007669"/>
    <property type="project" value="InterPro"/>
</dbReference>
<dbReference type="SMART" id="SM00448">
    <property type="entry name" value="REC"/>
    <property type="match status" value="1"/>
</dbReference>
<dbReference type="Proteomes" id="UP000028525">
    <property type="component" value="Unassembled WGS sequence"/>
</dbReference>
<keyword evidence="6" id="KW-0597">Phosphoprotein</keyword>
<dbReference type="Gene3D" id="1.10.10.60">
    <property type="entry name" value="Homeodomain-like"/>
    <property type="match status" value="2"/>
</dbReference>
<evidence type="ECO:0000256" key="3">
    <source>
        <dbReference type="ARBA" id="ARBA00023125"/>
    </source>
</evidence>
<feature type="domain" description="Response regulatory" evidence="8">
    <location>
        <begin position="2"/>
        <end position="117"/>
    </location>
</feature>
<proteinExistence type="predicted"/>
<dbReference type="EMBL" id="JPME01000024">
    <property type="protein sequence ID" value="KEZ88413.1"/>
    <property type="molecule type" value="Genomic_DNA"/>
</dbReference>
<keyword evidence="3" id="KW-0238">DNA-binding</keyword>
<dbReference type="GO" id="GO:0000160">
    <property type="term" value="P:phosphorelay signal transduction system"/>
    <property type="evidence" value="ECO:0007669"/>
    <property type="project" value="InterPro"/>
</dbReference>
<dbReference type="RefSeq" id="WP_038283534.1">
    <property type="nucleotide sequence ID" value="NZ_JPME01000024.1"/>
</dbReference>
<dbReference type="PROSITE" id="PS01124">
    <property type="entry name" value="HTH_ARAC_FAMILY_2"/>
    <property type="match status" value="1"/>
</dbReference>
<gene>
    <name evidence="9" type="ORF">IO98_18235</name>
</gene>
<evidence type="ECO:0000313" key="10">
    <source>
        <dbReference type="Proteomes" id="UP000028525"/>
    </source>
</evidence>
<dbReference type="Gene3D" id="3.40.50.2300">
    <property type="match status" value="1"/>
</dbReference>
<dbReference type="Pfam" id="PF00072">
    <property type="entry name" value="Response_reg"/>
    <property type="match status" value="1"/>
</dbReference>
<evidence type="ECO:0000313" key="9">
    <source>
        <dbReference type="EMBL" id="KEZ88413.1"/>
    </source>
</evidence>
<name>A0A084JHH9_9FIRM</name>
<dbReference type="InterPro" id="IPR018060">
    <property type="entry name" value="HTH_AraC"/>
</dbReference>
<dbReference type="InterPro" id="IPR011006">
    <property type="entry name" value="CheY-like_superfamily"/>
</dbReference>
<dbReference type="Pfam" id="PF12833">
    <property type="entry name" value="HTH_18"/>
    <property type="match status" value="1"/>
</dbReference>
<dbReference type="SUPFAM" id="SSF69012">
    <property type="entry name" value="alpha-ketoacid dehydrogenase kinase, N-terminal domain"/>
    <property type="match status" value="1"/>
</dbReference>
<dbReference type="PANTHER" id="PTHR43280">
    <property type="entry name" value="ARAC-FAMILY TRANSCRIPTIONAL REGULATOR"/>
    <property type="match status" value="1"/>
</dbReference>
<dbReference type="SMART" id="SM00342">
    <property type="entry name" value="HTH_ARAC"/>
    <property type="match status" value="1"/>
</dbReference>
<dbReference type="CDD" id="cd17536">
    <property type="entry name" value="REC_YesN-like"/>
    <property type="match status" value="1"/>
</dbReference>
<evidence type="ECO:0000259" key="8">
    <source>
        <dbReference type="PROSITE" id="PS50110"/>
    </source>
</evidence>
<evidence type="ECO:0000256" key="1">
    <source>
        <dbReference type="ARBA" id="ARBA00018672"/>
    </source>
</evidence>
<dbReference type="PANTHER" id="PTHR43280:SF10">
    <property type="entry name" value="REGULATORY PROTEIN POCR"/>
    <property type="match status" value="1"/>
</dbReference>
<dbReference type="OrthoDB" id="2546565at2"/>
<dbReference type="PROSITE" id="PS50110">
    <property type="entry name" value="RESPONSE_REGULATORY"/>
    <property type="match status" value="1"/>
</dbReference>
<dbReference type="SUPFAM" id="SSF46689">
    <property type="entry name" value="Homeodomain-like"/>
    <property type="match status" value="1"/>
</dbReference>
<dbReference type="InterPro" id="IPR001789">
    <property type="entry name" value="Sig_transdc_resp-reg_receiver"/>
</dbReference>
<comment type="function">
    <text evidence="5">May play the central regulatory role in sporulation. It may be an element of the effector pathway responsible for the activation of sporulation genes in response to nutritional stress. Spo0A may act in concert with spo0H (a sigma factor) to control the expression of some genes that are critical to the sporulation process.</text>
</comment>
<dbReference type="STRING" id="29354.IO98_18235"/>